<feature type="compositionally biased region" description="Basic residues" evidence="3">
    <location>
        <begin position="1115"/>
        <end position="1126"/>
    </location>
</feature>
<feature type="region of interest" description="Disordered" evidence="3">
    <location>
        <begin position="1436"/>
        <end position="1476"/>
    </location>
</feature>
<feature type="compositionally biased region" description="Polar residues" evidence="3">
    <location>
        <begin position="305"/>
        <end position="314"/>
    </location>
</feature>
<feature type="compositionally biased region" description="Basic and acidic residues" evidence="3">
    <location>
        <begin position="1167"/>
        <end position="1177"/>
    </location>
</feature>
<dbReference type="PANTHER" id="PTHR46147:SF2">
    <property type="entry name" value="SET-BINDING PROTEIN"/>
    <property type="match status" value="1"/>
</dbReference>
<feature type="compositionally biased region" description="Basic and acidic residues" evidence="3">
    <location>
        <begin position="136"/>
        <end position="151"/>
    </location>
</feature>
<feature type="compositionally biased region" description="Basic and acidic residues" evidence="3">
    <location>
        <begin position="315"/>
        <end position="358"/>
    </location>
</feature>
<feature type="region of interest" description="Disordered" evidence="3">
    <location>
        <begin position="496"/>
        <end position="516"/>
    </location>
</feature>
<feature type="compositionally biased region" description="Polar residues" evidence="3">
    <location>
        <begin position="232"/>
        <end position="268"/>
    </location>
</feature>
<dbReference type="Proteomes" id="UP000694397">
    <property type="component" value="Chromosome 17"/>
</dbReference>
<feature type="region of interest" description="Disordered" evidence="3">
    <location>
        <begin position="117"/>
        <end position="165"/>
    </location>
</feature>
<sequence length="1476" mass="163784">MEQRELGGPSRLKGGDVDFYPSGSTTGPEAPGKGLPTVGERLEEDDDDLGLGRDVDANSNADSEKWVPGDGLEEQEFSIKEASFSEGSLKLKIQTTKRAKKPPKSLENYICPPEIRVTIKQPGEQKTAKQAKSSKGGKDEDKGLPKKKVNEKSLGQNEGDLVDLLGETMKPKHLLKSSFKHQLDWSKPPAGGSSSHGILPDSDSKRELGINKISHPDLASSTAKPQLKKVTETSSTSQFASALTSQMNSSLMQPPSAMNTSLSPQPDNSLMILPSLSKERGLQEVADQVFGNIKRKYGRKETMRCSVSHNSDVQWSKKGENDPEFKSQAISKDKQIHEPKEKQMHDKIVEPPNREVENAGKISTESEVLSESISPQIDESKMPPGKKRQYRRSPKDQLQLDDMTGEPRISESPENTCRGFSELKASNKLESRSAKLLVESLPNMAGLASIASSELAETCQKRLRKSALCRSRSVMNSKKADDMKPMKAKERGFYQKSKSCIPQKDNSPVPSVPEPPSAYPITPSSPLYANTDSLTVITPVKKKRGRPKKQPLLTVETIHEGTSTSPVSPLTRESPGILKQRRKKRNLANLMPVTTMNAPLGNQIKLNKRVSYAGTFDKKSVQNKKKLVKMQNILNKILSCPASSSRALKSKNPMSNVVSTVASTIEASLGKQINVSKRGTIYIGKKRGRKPRAVMKVQQDEHKASDKHPVPVSSQFENLVVPSSSPTTAGMPSPRAMQTLSAHVAGAGGILCPTTTDASMQDLKTMPNLQPISALPTKAHKALLGSSSWKLSPPQLMANSPSHLSEVASLKEVTLSPVSESHSEETIPSDSGIGTDNNSTSDQAEKGPASRRRYSFDLCSFEASEAAALEATSKAMRGHCPKHVTTVAVENFLAQDNMKKQKHRRKRKSLQRRDDLQFLADLDELIGKFQVFRISHRTYNFYPENLYPSIFRINFDHYYPMPYFPYDPLHYLRRNSEMKSKRRRGRPAKAIEPMTKMPFIQGFGYPIPSSNYYAPYTMPYSSMPIATNMMNVGYYSQYQSPFYLSHTLGTAASPFIRPAVPPPPQFHSGAHVKLTASAKHKTKHGSQQMASTGMDNSQSTLVALKGGSGNLSNVRLHKHKHKHKHKYKEDLLSGSQREGLGGLFSGAKNPGFLSLLSERLDISDKEPSLSKLKDKQRSPQSTQSLPRTSRNIFEVDTLSTLSLSDSQQSKRSRERERAGDFHAYAHQHGESTRTRQGLSSELFGTTTSALEEENGIRGRKRNLDNFEMFREQNMVPFRNTGMDKMQKMVHCPSPLSTEHGSPLKRRLKQKEVEEVQCEVRNMCSFSKILSTKKNLDHVNKILKVKRLQRQAKTGNNIVKKRRGRPRKQPVLLDPEPAGQMPVLEKCVDLPGKKSVRTNLLPEPLEFSNHDSILDTIESVVHMAQSPPQLARGAKRWQKAQEENQAKRPRRCRGSKEDEATATERSAGNSGLLQAIY</sequence>
<evidence type="ECO:0000256" key="2">
    <source>
        <dbReference type="ARBA" id="ARBA00023242"/>
    </source>
</evidence>
<dbReference type="Ensembl" id="ENSSFOT00015008879.2">
    <property type="protein sequence ID" value="ENSSFOP00015008755.2"/>
    <property type="gene ID" value="ENSSFOG00015005729.2"/>
</dbReference>
<gene>
    <name evidence="4" type="primary">SETBP1</name>
    <name evidence="4" type="synonym">setbp1</name>
</gene>
<feature type="region of interest" description="Disordered" evidence="3">
    <location>
        <begin position="299"/>
        <end position="425"/>
    </location>
</feature>
<dbReference type="GO" id="GO:0003677">
    <property type="term" value="F:DNA binding"/>
    <property type="evidence" value="ECO:0007669"/>
    <property type="project" value="InterPro"/>
</dbReference>
<feature type="region of interest" description="Disordered" evidence="3">
    <location>
        <begin position="1167"/>
        <end position="1190"/>
    </location>
</feature>
<dbReference type="GeneTree" id="ENSGT00940000158784"/>
<evidence type="ECO:0000256" key="1">
    <source>
        <dbReference type="ARBA" id="ARBA00004123"/>
    </source>
</evidence>
<dbReference type="GO" id="GO:0005654">
    <property type="term" value="C:nucleoplasm"/>
    <property type="evidence" value="ECO:0007669"/>
    <property type="project" value="TreeGrafter"/>
</dbReference>
<dbReference type="CTD" id="26040"/>
<feature type="compositionally biased region" description="Basic and acidic residues" evidence="3">
    <location>
        <begin position="50"/>
        <end position="67"/>
    </location>
</feature>
<evidence type="ECO:0000313" key="4">
    <source>
        <dbReference type="Ensembl" id="ENSSFOP00015008755.2"/>
    </source>
</evidence>
<keyword evidence="5" id="KW-1185">Reference proteome</keyword>
<feature type="region of interest" description="Disordered" evidence="3">
    <location>
        <begin position="1"/>
        <end position="74"/>
    </location>
</feature>
<proteinExistence type="predicted"/>
<protein>
    <submittedName>
        <fullName evidence="4">SET binding protein 1</fullName>
    </submittedName>
</protein>
<feature type="region of interest" description="Disordered" evidence="3">
    <location>
        <begin position="1078"/>
        <end position="1133"/>
    </location>
</feature>
<reference evidence="4" key="2">
    <citation type="submission" date="2025-08" db="UniProtKB">
        <authorList>
            <consortium name="Ensembl"/>
        </authorList>
    </citation>
    <scope>IDENTIFICATION</scope>
</reference>
<feature type="compositionally biased region" description="Polar residues" evidence="3">
    <location>
        <begin position="496"/>
        <end position="506"/>
    </location>
</feature>
<reference evidence="4 5" key="1">
    <citation type="submission" date="2019-04" db="EMBL/GenBank/DDBJ databases">
        <authorList>
            <consortium name="Wellcome Sanger Institute Data Sharing"/>
        </authorList>
    </citation>
    <scope>NUCLEOTIDE SEQUENCE [LARGE SCALE GENOMIC DNA]</scope>
</reference>
<dbReference type="GeneID" id="108938574"/>
<dbReference type="GO" id="GO:0042800">
    <property type="term" value="F:histone H3K4 methyltransferase activity"/>
    <property type="evidence" value="ECO:0007669"/>
    <property type="project" value="TreeGrafter"/>
</dbReference>
<dbReference type="PANTHER" id="PTHR46147">
    <property type="entry name" value="HISTONE-LYSINE N-METHYLTRANSFERASE ASH1"/>
    <property type="match status" value="1"/>
</dbReference>
<feature type="region of interest" description="Disordered" evidence="3">
    <location>
        <begin position="815"/>
        <end position="849"/>
    </location>
</feature>
<dbReference type="OrthoDB" id="9937744at2759"/>
<dbReference type="KEGG" id="sfm:108938574"/>
<dbReference type="RefSeq" id="XP_018614740.2">
    <property type="nucleotide sequence ID" value="XM_018759224.2"/>
</dbReference>
<feature type="region of interest" description="Disordered" evidence="3">
    <location>
        <begin position="180"/>
        <end position="270"/>
    </location>
</feature>
<evidence type="ECO:0000313" key="5">
    <source>
        <dbReference type="Proteomes" id="UP000694397"/>
    </source>
</evidence>
<dbReference type="InterPro" id="IPR017956">
    <property type="entry name" value="AT_hook_DNA-bd_motif"/>
</dbReference>
<feature type="compositionally biased region" description="Polar residues" evidence="3">
    <location>
        <begin position="361"/>
        <end position="377"/>
    </location>
</feature>
<keyword evidence="2" id="KW-0539">Nucleus</keyword>
<feature type="compositionally biased region" description="Polar residues" evidence="3">
    <location>
        <begin position="1178"/>
        <end position="1190"/>
    </location>
</feature>
<dbReference type="SMART" id="SM00384">
    <property type="entry name" value="AT_hook"/>
    <property type="match status" value="3"/>
</dbReference>
<dbReference type="GO" id="GO:0006355">
    <property type="term" value="P:regulation of DNA-templated transcription"/>
    <property type="evidence" value="ECO:0007669"/>
    <property type="project" value="TreeGrafter"/>
</dbReference>
<feature type="compositionally biased region" description="Polar residues" evidence="3">
    <location>
        <begin position="1462"/>
        <end position="1476"/>
    </location>
</feature>
<accession>A0A8C9R193</accession>
<feature type="compositionally biased region" description="Polar residues" evidence="3">
    <location>
        <begin position="816"/>
        <end position="842"/>
    </location>
</feature>
<organism evidence="4 5">
    <name type="scientific">Scleropages formosus</name>
    <name type="common">Asian bonytongue</name>
    <name type="synonym">Osteoglossum formosum</name>
    <dbReference type="NCBI Taxonomy" id="113540"/>
    <lineage>
        <taxon>Eukaryota</taxon>
        <taxon>Metazoa</taxon>
        <taxon>Chordata</taxon>
        <taxon>Craniata</taxon>
        <taxon>Vertebrata</taxon>
        <taxon>Euteleostomi</taxon>
        <taxon>Actinopterygii</taxon>
        <taxon>Neopterygii</taxon>
        <taxon>Teleostei</taxon>
        <taxon>Osteoglossocephala</taxon>
        <taxon>Osteoglossomorpha</taxon>
        <taxon>Osteoglossiformes</taxon>
        <taxon>Osteoglossidae</taxon>
        <taxon>Scleropages</taxon>
    </lineage>
</organism>
<feature type="compositionally biased region" description="Polar residues" evidence="3">
    <location>
        <begin position="1085"/>
        <end position="1101"/>
    </location>
</feature>
<reference evidence="4" key="3">
    <citation type="submission" date="2025-09" db="UniProtKB">
        <authorList>
            <consortium name="Ensembl"/>
        </authorList>
    </citation>
    <scope>IDENTIFICATION</scope>
</reference>
<comment type="subcellular location">
    <subcellularLocation>
        <location evidence="1">Nucleus</location>
    </subcellularLocation>
</comment>
<name>A0A8C9R193_SCLFO</name>
<evidence type="ECO:0000256" key="3">
    <source>
        <dbReference type="SAM" id="MobiDB-lite"/>
    </source>
</evidence>